<dbReference type="InterPro" id="IPR004477">
    <property type="entry name" value="ComEC_N"/>
</dbReference>
<keyword evidence="5 6" id="KW-0472">Membrane</keyword>
<evidence type="ECO:0000256" key="1">
    <source>
        <dbReference type="ARBA" id="ARBA00004651"/>
    </source>
</evidence>
<evidence type="ECO:0000256" key="5">
    <source>
        <dbReference type="ARBA" id="ARBA00023136"/>
    </source>
</evidence>
<evidence type="ECO:0000256" key="6">
    <source>
        <dbReference type="SAM" id="Phobius"/>
    </source>
</evidence>
<dbReference type="RefSeq" id="WP_129604665.1">
    <property type="nucleotide sequence ID" value="NZ_PRLL01000008.1"/>
</dbReference>
<feature type="transmembrane region" description="Helical" evidence="6">
    <location>
        <begin position="267"/>
        <end position="287"/>
    </location>
</feature>
<protein>
    <submittedName>
        <fullName evidence="8">ComE operon protein 3</fullName>
    </submittedName>
</protein>
<feature type="transmembrane region" description="Helical" evidence="6">
    <location>
        <begin position="242"/>
        <end position="261"/>
    </location>
</feature>
<feature type="transmembrane region" description="Helical" evidence="6">
    <location>
        <begin position="167"/>
        <end position="186"/>
    </location>
</feature>
<dbReference type="PANTHER" id="PTHR30619:SF7">
    <property type="entry name" value="BETA-LACTAMASE DOMAIN PROTEIN"/>
    <property type="match status" value="1"/>
</dbReference>
<dbReference type="EMBL" id="PRLL01000008">
    <property type="protein sequence ID" value="RYC73570.1"/>
    <property type="molecule type" value="Genomic_DNA"/>
</dbReference>
<dbReference type="InterPro" id="IPR052159">
    <property type="entry name" value="Competence_DNA_uptake"/>
</dbReference>
<organism evidence="8 9">
    <name type="scientific">Candidatus Nanosyncoccus nanoralicus</name>
    <dbReference type="NCBI Taxonomy" id="2171996"/>
    <lineage>
        <taxon>Bacteria</taxon>
        <taxon>Candidatus Saccharimonadota</taxon>
        <taxon>Candidatus Nanosyncoccalia</taxon>
        <taxon>Candidatus Nanosyncoccales</taxon>
        <taxon>Candidatus Nanosyncoccaceae</taxon>
        <taxon>Candidatus Nanosyncoccus</taxon>
    </lineage>
</organism>
<dbReference type="NCBIfam" id="TIGR00360">
    <property type="entry name" value="ComEC_N-term"/>
    <property type="match status" value="1"/>
</dbReference>
<feature type="transmembrane region" description="Helical" evidence="6">
    <location>
        <begin position="294"/>
        <end position="315"/>
    </location>
</feature>
<feature type="transmembrane region" description="Helical" evidence="6">
    <location>
        <begin position="335"/>
        <end position="352"/>
    </location>
</feature>
<dbReference type="Pfam" id="PF03772">
    <property type="entry name" value="Competence"/>
    <property type="match status" value="1"/>
</dbReference>
<reference evidence="8 9" key="1">
    <citation type="journal article" date="2018" name="bioRxiv">
        <title>Evidence of independent acquisition and adaption of ultra-small bacteria to human hosts across the highly diverse yet reduced genomes of the phylum Saccharibacteria.</title>
        <authorList>
            <person name="McLean J.S."/>
            <person name="Bor B."/>
            <person name="To T.T."/>
            <person name="Liu Q."/>
            <person name="Kearns K.A."/>
            <person name="Solden L.M."/>
            <person name="Wrighton K.C."/>
            <person name="He X."/>
            <person name="Shi W."/>
        </authorList>
    </citation>
    <scope>NUCLEOTIDE SEQUENCE [LARGE SCALE GENOMIC DNA]</scope>
    <source>
        <strain evidence="8 9">TM7_KMM_G3_1_HOT_351</strain>
    </source>
</reference>
<evidence type="ECO:0000256" key="4">
    <source>
        <dbReference type="ARBA" id="ARBA00022989"/>
    </source>
</evidence>
<comment type="caution">
    <text evidence="8">The sequence shown here is derived from an EMBL/GenBank/DDBJ whole genome shotgun (WGS) entry which is preliminary data.</text>
</comment>
<reference evidence="8 9" key="2">
    <citation type="journal article" date="2020" name="Cell Rep.">
        <title>Acquisition and Adaptation of Ultra-small Parasitic Reduced Genome Bacteria to Mammalian Hosts.</title>
        <authorList>
            <person name="McLean J.S."/>
            <person name="Bor B."/>
            <person name="Kerns K.A."/>
            <person name="Liu Q."/>
            <person name="To T.T."/>
            <person name="Solden L."/>
            <person name="Hendrickson E.L."/>
            <person name="Wrighton K."/>
            <person name="Shi W."/>
            <person name="He X."/>
        </authorList>
    </citation>
    <scope>NUCLEOTIDE SEQUENCE [LARGE SCALE GENOMIC DNA]</scope>
    <source>
        <strain evidence="8 9">TM7_KMM_G3_1_HOT_351</strain>
    </source>
</reference>
<feature type="domain" description="ComEC/Rec2-related protein" evidence="7">
    <location>
        <begin position="71"/>
        <end position="354"/>
    </location>
</feature>
<evidence type="ECO:0000259" key="7">
    <source>
        <dbReference type="Pfam" id="PF03772"/>
    </source>
</evidence>
<sequence>MVNKISKIIIIVIAIITFLRVSCRSPAETKYQFKDDKLQSSREENSFRDYIKTNLNNRLDPKISGLAVAYLVGDKSGLSSSLKEEISEIGLTHLIVISGMHLVVLVKILSDGLKPMSRLVKSYFCGVFVLLYIMMIGPTPSLMRAAIVVFCQIFASYYGRKLDKGRILFLTFTITLLINPNFINSIGWQLSMLAYVGILVLNPLIEGFLFGKGFNKKRSLEKKGYLRTMLAKVDSVFNLRKGLIVAVAVNLMVLPIILYYFGHFSWLSILMTVLLSPLMPMILFSIAMVGILPFWIYGHLYFLFSGGISLLELQVKLIGIFSEIQILTVTVAKNNISFFYLYLIIACLYFFLRKKNIKISEDRTKQDNQTIKRSDGMQDIGTYLIEWQKQLQLRCQQYKNKTGQTETFNNVKKTS</sequence>
<evidence type="ECO:0000256" key="3">
    <source>
        <dbReference type="ARBA" id="ARBA00022692"/>
    </source>
</evidence>
<keyword evidence="9" id="KW-1185">Reference proteome</keyword>
<feature type="transmembrane region" description="Helical" evidence="6">
    <location>
        <begin position="192"/>
        <end position="211"/>
    </location>
</feature>
<keyword evidence="4 6" id="KW-1133">Transmembrane helix</keyword>
<keyword evidence="3 6" id="KW-0812">Transmembrane</keyword>
<comment type="subcellular location">
    <subcellularLocation>
        <location evidence="1">Cell membrane</location>
        <topology evidence="1">Multi-pass membrane protein</topology>
    </subcellularLocation>
</comment>
<feature type="transmembrane region" description="Helical" evidence="6">
    <location>
        <begin position="120"/>
        <end position="136"/>
    </location>
</feature>
<dbReference type="Proteomes" id="UP001191004">
    <property type="component" value="Unassembled WGS sequence"/>
</dbReference>
<name>A0ABY0FLJ1_9BACT</name>
<proteinExistence type="predicted"/>
<gene>
    <name evidence="8" type="primary">comEC</name>
    <name evidence="8" type="ORF">G3KMM_00325</name>
</gene>
<accession>A0ABY0FLJ1</accession>
<evidence type="ECO:0000256" key="2">
    <source>
        <dbReference type="ARBA" id="ARBA00022475"/>
    </source>
</evidence>
<feature type="transmembrane region" description="Helical" evidence="6">
    <location>
        <begin position="89"/>
        <end position="108"/>
    </location>
</feature>
<keyword evidence="2" id="KW-1003">Cell membrane</keyword>
<feature type="transmembrane region" description="Helical" evidence="6">
    <location>
        <begin position="142"/>
        <end position="160"/>
    </location>
</feature>
<evidence type="ECO:0000313" key="8">
    <source>
        <dbReference type="EMBL" id="RYC73570.1"/>
    </source>
</evidence>
<evidence type="ECO:0000313" key="9">
    <source>
        <dbReference type="Proteomes" id="UP001191004"/>
    </source>
</evidence>
<dbReference type="PANTHER" id="PTHR30619">
    <property type="entry name" value="DNA INTERNALIZATION/COMPETENCE PROTEIN COMEC/REC2"/>
    <property type="match status" value="1"/>
</dbReference>